<dbReference type="Proteomes" id="UP000529795">
    <property type="component" value="Unassembled WGS sequence"/>
</dbReference>
<accession>A0A840F6E5</accession>
<feature type="signal peptide" evidence="1">
    <location>
        <begin position="1"/>
        <end position="19"/>
    </location>
</feature>
<dbReference type="InterPro" id="IPR036249">
    <property type="entry name" value="Thioredoxin-like_sf"/>
</dbReference>
<evidence type="ECO:0000313" key="3">
    <source>
        <dbReference type="EMBL" id="MBB4154843.1"/>
    </source>
</evidence>
<dbReference type="RefSeq" id="WP_246347087.1">
    <property type="nucleotide sequence ID" value="NZ_JACIEV010000008.1"/>
</dbReference>
<keyword evidence="1" id="KW-0732">Signal</keyword>
<dbReference type="Pfam" id="PF13462">
    <property type="entry name" value="Thioredoxin_4"/>
    <property type="match status" value="1"/>
</dbReference>
<feature type="domain" description="Thioredoxin-like fold" evidence="2">
    <location>
        <begin position="33"/>
        <end position="213"/>
    </location>
</feature>
<dbReference type="GO" id="GO:0016853">
    <property type="term" value="F:isomerase activity"/>
    <property type="evidence" value="ECO:0007669"/>
    <property type="project" value="UniProtKB-KW"/>
</dbReference>
<feature type="chain" id="PRO_5032670085" evidence="1">
    <location>
        <begin position="20"/>
        <end position="220"/>
    </location>
</feature>
<comment type="caution">
    <text evidence="3">The sequence shown here is derived from an EMBL/GenBank/DDBJ whole genome shotgun (WGS) entry which is preliminary data.</text>
</comment>
<proteinExistence type="predicted"/>
<dbReference type="Gene3D" id="1.10.40.110">
    <property type="match status" value="1"/>
</dbReference>
<evidence type="ECO:0000313" key="4">
    <source>
        <dbReference type="Proteomes" id="UP000529795"/>
    </source>
</evidence>
<dbReference type="EMBL" id="JACIEV010000008">
    <property type="protein sequence ID" value="MBB4154843.1"/>
    <property type="molecule type" value="Genomic_DNA"/>
</dbReference>
<name>A0A840F6E5_9SPHN</name>
<dbReference type="Gene3D" id="3.40.30.10">
    <property type="entry name" value="Glutaredoxin"/>
    <property type="match status" value="1"/>
</dbReference>
<dbReference type="InterPro" id="IPR012336">
    <property type="entry name" value="Thioredoxin-like_fold"/>
</dbReference>
<dbReference type="AlphaFoldDB" id="A0A840F6E5"/>
<dbReference type="CDD" id="cd02972">
    <property type="entry name" value="DsbA_family"/>
    <property type="match status" value="1"/>
</dbReference>
<organism evidence="3 4">
    <name type="scientific">Sphingomonas jinjuensis</name>
    <dbReference type="NCBI Taxonomy" id="535907"/>
    <lineage>
        <taxon>Bacteria</taxon>
        <taxon>Pseudomonadati</taxon>
        <taxon>Pseudomonadota</taxon>
        <taxon>Alphaproteobacteria</taxon>
        <taxon>Sphingomonadales</taxon>
        <taxon>Sphingomonadaceae</taxon>
        <taxon>Sphingomonas</taxon>
    </lineage>
</organism>
<gene>
    <name evidence="3" type="ORF">GGQ80_002759</name>
</gene>
<reference evidence="3 4" key="1">
    <citation type="submission" date="2020-08" db="EMBL/GenBank/DDBJ databases">
        <title>Genomic Encyclopedia of Type Strains, Phase IV (KMG-IV): sequencing the most valuable type-strain genomes for metagenomic binning, comparative biology and taxonomic classification.</title>
        <authorList>
            <person name="Goeker M."/>
        </authorList>
    </citation>
    <scope>NUCLEOTIDE SEQUENCE [LARGE SCALE GENOMIC DNA]</scope>
    <source>
        <strain evidence="3 4">YC6723</strain>
    </source>
</reference>
<dbReference type="SUPFAM" id="SSF52833">
    <property type="entry name" value="Thioredoxin-like"/>
    <property type="match status" value="1"/>
</dbReference>
<sequence length="220" mass="24035">MRLILAFLGLFLLTAAAPARDWTAAVRQTPQGAYVVGNPAAPLKLVEYGSYTCSHCAEFAKESDAVLKGQMVKSGRVSVEYRHLIRDQFDLAAAVLARCAGPRGFFGASQAIFLAQPVWLDKAIAWQQADSGTQYRSNGERLRAVAQGAGLIELMQKRGLTPAAMNACFANQAEIERIVKLTQEAPADVQYTPFFFLNGTAQPNMTWTKLEPILRAGRAR</sequence>
<keyword evidence="3" id="KW-0413">Isomerase</keyword>
<keyword evidence="4" id="KW-1185">Reference proteome</keyword>
<evidence type="ECO:0000256" key="1">
    <source>
        <dbReference type="SAM" id="SignalP"/>
    </source>
</evidence>
<protein>
    <submittedName>
        <fullName evidence="3">Protein-disulfide isomerase</fullName>
    </submittedName>
</protein>
<evidence type="ECO:0000259" key="2">
    <source>
        <dbReference type="Pfam" id="PF13462"/>
    </source>
</evidence>